<dbReference type="EMBL" id="DS469572">
    <property type="protein sequence ID" value="EDO41850.1"/>
    <property type="molecule type" value="Genomic_DNA"/>
</dbReference>
<dbReference type="InterPro" id="IPR000906">
    <property type="entry name" value="ZU5_dom"/>
</dbReference>
<feature type="domain" description="ZU5" evidence="1">
    <location>
        <begin position="8"/>
        <end position="75"/>
    </location>
</feature>
<dbReference type="InParanoid" id="A7S399"/>
<dbReference type="SMART" id="SM00218">
    <property type="entry name" value="ZU5"/>
    <property type="match status" value="1"/>
</dbReference>
<dbReference type="GO" id="GO:0005042">
    <property type="term" value="F:netrin receptor activity"/>
    <property type="evidence" value="ECO:0007669"/>
    <property type="project" value="InterPro"/>
</dbReference>
<protein>
    <recommendedName>
        <fullName evidence="1">ZU5 domain-containing protein</fullName>
    </recommendedName>
</protein>
<feature type="non-terminal residue" evidence="2">
    <location>
        <position position="75"/>
    </location>
</feature>
<dbReference type="HOGENOM" id="CLU_001538_3_0_1"/>
<dbReference type="eggNOG" id="KOG3580">
    <property type="taxonomic scope" value="Eukaryota"/>
</dbReference>
<dbReference type="Pfam" id="PF00791">
    <property type="entry name" value="ZU5"/>
    <property type="match status" value="1"/>
</dbReference>
<gene>
    <name evidence="2" type="ORF">NEMVEDRAFT_v1g28684</name>
</gene>
<reference evidence="2 3" key="1">
    <citation type="journal article" date="2007" name="Science">
        <title>Sea anemone genome reveals ancestral eumetazoan gene repertoire and genomic organization.</title>
        <authorList>
            <person name="Putnam N.H."/>
            <person name="Srivastava M."/>
            <person name="Hellsten U."/>
            <person name="Dirks B."/>
            <person name="Chapman J."/>
            <person name="Salamov A."/>
            <person name="Terry A."/>
            <person name="Shapiro H."/>
            <person name="Lindquist E."/>
            <person name="Kapitonov V.V."/>
            <person name="Jurka J."/>
            <person name="Genikhovich G."/>
            <person name="Grigoriev I.V."/>
            <person name="Lucas S.M."/>
            <person name="Steele R.E."/>
            <person name="Finnerty J.R."/>
            <person name="Technau U."/>
            <person name="Martindale M.Q."/>
            <person name="Rokhsar D.S."/>
        </authorList>
    </citation>
    <scope>NUCLEOTIDE SEQUENCE [LARGE SCALE GENOMIC DNA]</scope>
    <source>
        <strain evidence="3">CH2 X CH6</strain>
    </source>
</reference>
<dbReference type="PANTHER" id="PTHR12582">
    <property type="entry name" value="NETRIN RECEPTOR UNC5"/>
    <property type="match status" value="1"/>
</dbReference>
<feature type="non-terminal residue" evidence="2">
    <location>
        <position position="1"/>
    </location>
</feature>
<evidence type="ECO:0000313" key="3">
    <source>
        <dbReference type="Proteomes" id="UP000001593"/>
    </source>
</evidence>
<name>A7S399_NEMVE</name>
<dbReference type="PhylomeDB" id="A7S399"/>
<organism evidence="2 3">
    <name type="scientific">Nematostella vectensis</name>
    <name type="common">Starlet sea anemone</name>
    <dbReference type="NCBI Taxonomy" id="45351"/>
    <lineage>
        <taxon>Eukaryota</taxon>
        <taxon>Metazoa</taxon>
        <taxon>Cnidaria</taxon>
        <taxon>Anthozoa</taxon>
        <taxon>Hexacorallia</taxon>
        <taxon>Actiniaria</taxon>
        <taxon>Edwardsiidae</taxon>
        <taxon>Nematostella</taxon>
    </lineage>
</organism>
<dbReference type="InterPro" id="IPR037936">
    <property type="entry name" value="UNC5A-D"/>
</dbReference>
<dbReference type="GO" id="GO:0016020">
    <property type="term" value="C:membrane"/>
    <property type="evidence" value="ECO:0007669"/>
    <property type="project" value="InterPro"/>
</dbReference>
<dbReference type="AlphaFoldDB" id="A7S399"/>
<dbReference type="STRING" id="45351.A7S399"/>
<accession>A7S399</accession>
<proteinExistence type="predicted"/>
<sequence>EDDTQVVATARGIFTHEGGVLSSEESGVSIFIPEGAIPKGVEQEIYFKVCKENNIMPPLDTEKGETLLSPLVMCG</sequence>
<evidence type="ECO:0000313" key="2">
    <source>
        <dbReference type="EMBL" id="EDO41850.1"/>
    </source>
</evidence>
<dbReference type="PANTHER" id="PTHR12582:SF47">
    <property type="entry name" value="NETRIN RECEPTOR UNC-5"/>
    <property type="match status" value="1"/>
</dbReference>
<evidence type="ECO:0000259" key="1">
    <source>
        <dbReference type="PROSITE" id="PS51145"/>
    </source>
</evidence>
<dbReference type="Gene3D" id="2.60.220.30">
    <property type="match status" value="1"/>
</dbReference>
<dbReference type="KEGG" id="nve:5513642"/>
<dbReference type="Proteomes" id="UP000001593">
    <property type="component" value="Unassembled WGS sequence"/>
</dbReference>
<keyword evidence="3" id="KW-1185">Reference proteome</keyword>
<dbReference type="PROSITE" id="PS51145">
    <property type="entry name" value="ZU5"/>
    <property type="match status" value="1"/>
</dbReference>